<dbReference type="SUPFAM" id="SSF53092">
    <property type="entry name" value="Creatinase/prolidase N-terminal domain"/>
    <property type="match status" value="1"/>
</dbReference>
<dbReference type="OrthoDB" id="9806388at2"/>
<dbReference type="PANTHER" id="PTHR46112">
    <property type="entry name" value="AMINOPEPTIDASE"/>
    <property type="match status" value="1"/>
</dbReference>
<organism evidence="4 5">
    <name type="scientific">Terriglobus roseus</name>
    <dbReference type="NCBI Taxonomy" id="392734"/>
    <lineage>
        <taxon>Bacteria</taxon>
        <taxon>Pseudomonadati</taxon>
        <taxon>Acidobacteriota</taxon>
        <taxon>Terriglobia</taxon>
        <taxon>Terriglobales</taxon>
        <taxon>Acidobacteriaceae</taxon>
        <taxon>Terriglobus</taxon>
    </lineage>
</organism>
<dbReference type="RefSeq" id="WP_083344876.1">
    <property type="nucleotide sequence ID" value="NZ_LT629690.1"/>
</dbReference>
<evidence type="ECO:0000313" key="4">
    <source>
        <dbReference type="EMBL" id="SDF25282.1"/>
    </source>
</evidence>
<evidence type="ECO:0000256" key="1">
    <source>
        <dbReference type="SAM" id="SignalP"/>
    </source>
</evidence>
<dbReference type="AlphaFoldDB" id="A0A1G7JJZ0"/>
<feature type="signal peptide" evidence="1">
    <location>
        <begin position="1"/>
        <end position="23"/>
    </location>
</feature>
<dbReference type="InterPro" id="IPR000587">
    <property type="entry name" value="Creatinase_N"/>
</dbReference>
<keyword evidence="1" id="KW-0732">Signal</keyword>
<name>A0A1G7JJZ0_9BACT</name>
<feature type="domain" description="Peptidase M24" evidence="2">
    <location>
        <begin position="209"/>
        <end position="409"/>
    </location>
</feature>
<feature type="domain" description="Creatinase N-terminal" evidence="3">
    <location>
        <begin position="61"/>
        <end position="200"/>
    </location>
</feature>
<protein>
    <submittedName>
        <fullName evidence="4">Xaa-Pro dipeptidase</fullName>
    </submittedName>
</protein>
<dbReference type="Pfam" id="PF01321">
    <property type="entry name" value="Creatinase_N"/>
    <property type="match status" value="1"/>
</dbReference>
<sequence length="429" mass="46184">MNRRHFLSTAALAAASTSFMADAQRPETQAPVKGPLPPSIAALPNRKSEATPITVAERGERIARAQELMAKQGYAGVLLAGGTSMVYFTGIRSGNSERMFAFIIPVKGAAFLVCPSFEEDRMRERLDTIPGGQNVRIYTWHEDESPFALVGKGLADAGLRTGKIGIEEKTPYIYASEIAKANPGLQVVDGTPITAGCRRIKTKHELDLLTLANQVTLSVYEAAWKAGHPGMNTADFSALMGAAYVKSGFPGFSSCETGIYSALPHGSIKPQVIKENDIVLIDDGCTVEGYAADISRTFVYGTPSDKMKRVFDTVHKAQAAARDAAKAGNECQSVDKAARDIITAAGFGPDYKTFTHRVGHGIGMDGHEWPYLVRGNKTILETGMCFSDEPGIYLPNEFGVRLEDCMHITPQGGVLFTPQSPSLTEPFAV</sequence>
<keyword evidence="5" id="KW-1185">Reference proteome</keyword>
<dbReference type="PANTHER" id="PTHR46112:SF3">
    <property type="entry name" value="AMINOPEPTIDASE YPDF"/>
    <property type="match status" value="1"/>
</dbReference>
<gene>
    <name evidence="4" type="ORF">SAMN05444167_1850</name>
</gene>
<dbReference type="Proteomes" id="UP000182427">
    <property type="component" value="Chromosome I"/>
</dbReference>
<accession>A0A1G7JJZ0</accession>
<dbReference type="InterPro" id="IPR036005">
    <property type="entry name" value="Creatinase/aminopeptidase-like"/>
</dbReference>
<evidence type="ECO:0000259" key="3">
    <source>
        <dbReference type="Pfam" id="PF01321"/>
    </source>
</evidence>
<evidence type="ECO:0000313" key="5">
    <source>
        <dbReference type="Proteomes" id="UP000182427"/>
    </source>
</evidence>
<reference evidence="4 5" key="1">
    <citation type="submission" date="2016-10" db="EMBL/GenBank/DDBJ databases">
        <authorList>
            <person name="de Groot N.N."/>
        </authorList>
    </citation>
    <scope>NUCLEOTIDE SEQUENCE [LARGE SCALE GENOMIC DNA]</scope>
    <source>
        <strain evidence="4 5">GAS232</strain>
    </source>
</reference>
<dbReference type="SUPFAM" id="SSF55920">
    <property type="entry name" value="Creatinase/aminopeptidase"/>
    <property type="match status" value="1"/>
</dbReference>
<dbReference type="InterPro" id="IPR029149">
    <property type="entry name" value="Creatin/AminoP/Spt16_N"/>
</dbReference>
<evidence type="ECO:0000259" key="2">
    <source>
        <dbReference type="Pfam" id="PF00557"/>
    </source>
</evidence>
<dbReference type="Gene3D" id="3.40.350.10">
    <property type="entry name" value="Creatinase/prolidase N-terminal domain"/>
    <property type="match status" value="1"/>
</dbReference>
<proteinExistence type="predicted"/>
<dbReference type="Pfam" id="PF00557">
    <property type="entry name" value="Peptidase_M24"/>
    <property type="match status" value="1"/>
</dbReference>
<feature type="chain" id="PRO_5009241529" evidence="1">
    <location>
        <begin position="24"/>
        <end position="429"/>
    </location>
</feature>
<dbReference type="EMBL" id="LT629690">
    <property type="protein sequence ID" value="SDF25282.1"/>
    <property type="molecule type" value="Genomic_DNA"/>
</dbReference>
<dbReference type="Gene3D" id="3.90.230.10">
    <property type="entry name" value="Creatinase/methionine aminopeptidase superfamily"/>
    <property type="match status" value="1"/>
</dbReference>
<dbReference type="InterPro" id="IPR050659">
    <property type="entry name" value="Peptidase_M24B"/>
</dbReference>
<dbReference type="InterPro" id="IPR000994">
    <property type="entry name" value="Pept_M24"/>
</dbReference>